<feature type="transmembrane region" description="Helical" evidence="10">
    <location>
        <begin position="387"/>
        <end position="407"/>
    </location>
</feature>
<feature type="transmembrane region" description="Helical" evidence="10">
    <location>
        <begin position="90"/>
        <end position="111"/>
    </location>
</feature>
<dbReference type="GeneID" id="105424881"/>
<evidence type="ECO:0000256" key="10">
    <source>
        <dbReference type="SAM" id="Phobius"/>
    </source>
</evidence>
<feature type="transmembrane region" description="Helical" evidence="10">
    <location>
        <begin position="156"/>
        <end position="175"/>
    </location>
</feature>
<evidence type="ECO:0000256" key="4">
    <source>
        <dbReference type="ARBA" id="ARBA00022989"/>
    </source>
</evidence>
<name>A0A8N1S5W6_9HYME</name>
<dbReference type="InterPro" id="IPR020846">
    <property type="entry name" value="MFS_dom"/>
</dbReference>
<keyword evidence="3 10" id="KW-0812">Transmembrane</keyword>
<evidence type="ECO:0000256" key="6">
    <source>
        <dbReference type="ARBA" id="ARBA00023180"/>
    </source>
</evidence>
<organism evidence="12 13">
    <name type="scientific">Pogonomyrmex barbatus</name>
    <name type="common">red harvester ant</name>
    <dbReference type="NCBI Taxonomy" id="144034"/>
    <lineage>
        <taxon>Eukaryota</taxon>
        <taxon>Metazoa</taxon>
        <taxon>Ecdysozoa</taxon>
        <taxon>Arthropoda</taxon>
        <taxon>Hexapoda</taxon>
        <taxon>Insecta</taxon>
        <taxon>Pterygota</taxon>
        <taxon>Neoptera</taxon>
        <taxon>Endopterygota</taxon>
        <taxon>Hymenoptera</taxon>
        <taxon>Apocrita</taxon>
        <taxon>Aculeata</taxon>
        <taxon>Formicoidea</taxon>
        <taxon>Formicidae</taxon>
        <taxon>Myrmicinae</taxon>
        <taxon>Pogonomyrmex</taxon>
    </lineage>
</organism>
<comment type="subcellular location">
    <subcellularLocation>
        <location evidence="1">Cell membrane</location>
        <topology evidence="1">Multi-pass membrane protein</topology>
    </subcellularLocation>
</comment>
<dbReference type="FunFam" id="1.20.1250.20:FF:000055">
    <property type="entry name" value="Facilitated trehalose transporter Tret1-2 homolog"/>
    <property type="match status" value="1"/>
</dbReference>
<feature type="domain" description="Major facilitator superfamily (MFS) profile" evidence="11">
    <location>
        <begin position="86"/>
        <end position="512"/>
    </location>
</feature>
<accession>A0A8N1S5W6</accession>
<feature type="transmembrane region" description="Helical" evidence="10">
    <location>
        <begin position="214"/>
        <end position="232"/>
    </location>
</feature>
<dbReference type="InterPro" id="IPR050549">
    <property type="entry name" value="MFS_Trehalose_Transporter"/>
</dbReference>
<dbReference type="InterPro" id="IPR005829">
    <property type="entry name" value="Sugar_transporter_CS"/>
</dbReference>
<dbReference type="InterPro" id="IPR036259">
    <property type="entry name" value="MFS_trans_sf"/>
</dbReference>
<dbReference type="PROSITE" id="PS00216">
    <property type="entry name" value="SUGAR_TRANSPORT_1"/>
    <property type="match status" value="2"/>
</dbReference>
<feature type="transmembrane region" description="Helical" evidence="10">
    <location>
        <begin position="238"/>
        <end position="259"/>
    </location>
</feature>
<dbReference type="Gene3D" id="1.20.1250.20">
    <property type="entry name" value="MFS general substrate transporter like domains"/>
    <property type="match status" value="1"/>
</dbReference>
<reference evidence="13" key="1">
    <citation type="submission" date="2025-08" db="UniProtKB">
        <authorList>
            <consortium name="RefSeq"/>
        </authorList>
    </citation>
    <scope>IDENTIFICATION</scope>
</reference>
<dbReference type="PANTHER" id="PTHR48021">
    <property type="match status" value="1"/>
</dbReference>
<dbReference type="SUPFAM" id="SSF103473">
    <property type="entry name" value="MFS general substrate transporter"/>
    <property type="match status" value="1"/>
</dbReference>
<feature type="transmembrane region" description="Helical" evidence="10">
    <location>
        <begin position="181"/>
        <end position="202"/>
    </location>
</feature>
<evidence type="ECO:0000313" key="13">
    <source>
        <dbReference type="RefSeq" id="XP_025073497.1"/>
    </source>
</evidence>
<feature type="transmembrane region" description="Helical" evidence="10">
    <location>
        <begin position="457"/>
        <end position="477"/>
    </location>
</feature>
<evidence type="ECO:0000256" key="9">
    <source>
        <dbReference type="SAM" id="MobiDB-lite"/>
    </source>
</evidence>
<feature type="transmembrane region" description="Helical" evidence="10">
    <location>
        <begin position="358"/>
        <end position="380"/>
    </location>
</feature>
<feature type="transmembrane region" description="Helical" evidence="10">
    <location>
        <begin position="419"/>
        <end position="445"/>
    </location>
</feature>
<dbReference type="CDD" id="cd17358">
    <property type="entry name" value="MFS_GLUT6_8_Class3_like"/>
    <property type="match status" value="1"/>
</dbReference>
<evidence type="ECO:0000313" key="12">
    <source>
        <dbReference type="Proteomes" id="UP000504615"/>
    </source>
</evidence>
<dbReference type="InterPro" id="IPR003663">
    <property type="entry name" value="Sugar/inositol_transpt"/>
</dbReference>
<keyword evidence="8" id="KW-0813">Transport</keyword>
<evidence type="ECO:0000256" key="2">
    <source>
        <dbReference type="ARBA" id="ARBA00022475"/>
    </source>
</evidence>
<dbReference type="PROSITE" id="PS50850">
    <property type="entry name" value="MFS"/>
    <property type="match status" value="1"/>
</dbReference>
<evidence type="ECO:0000256" key="1">
    <source>
        <dbReference type="ARBA" id="ARBA00004651"/>
    </source>
</evidence>
<dbReference type="InterPro" id="IPR044775">
    <property type="entry name" value="MFS_ERD6/Tret1-like"/>
</dbReference>
<dbReference type="NCBIfam" id="TIGR00879">
    <property type="entry name" value="SP"/>
    <property type="match status" value="1"/>
</dbReference>
<evidence type="ECO:0000256" key="8">
    <source>
        <dbReference type="RuleBase" id="RU003346"/>
    </source>
</evidence>
<dbReference type="RefSeq" id="XP_025073497.1">
    <property type="nucleotide sequence ID" value="XM_025217712.1"/>
</dbReference>
<keyword evidence="12" id="KW-1185">Reference proteome</keyword>
<dbReference type="InterPro" id="IPR005828">
    <property type="entry name" value="MFS_sugar_transport-like"/>
</dbReference>
<sequence length="538" mass="57881">MQGAMKVASTTGHARFAKEQRHSQESKKENLSSTPSGKKRPIANFGLRSNLEDISCGMRDPGRSRYLPPAAGSCFNLSSRTEDKTTRGRAALGGMQAGITLGWTSPILPYLTSSESFLPELVEGQISWITSLLALGAIAGAVPAGKIADQIGRKWAILLTAIPFATCWVALLTTGNIISMYAARFIGGIGAGAACVLVPVYAGEIAQASIRGALGAFFPLLFSSGILFSYVAGAYCSYVIFNAACCAILVPFVLGVLFMPESPMWLVQKDRKAQAAKVLTILRGPHYDVAGEIAVLQDDVDRMTNASGGFKDLVGTKAGRKAAITCVGLMCFQQLCGVDAVLFYTVNIFQAANSTIDPFLATIIIGLTEVVMTIFVATVIDRFGRKPLLVISGTMMTICLSVLGYYFRLKDGGSDVSTFGWLPLTSLALFNIVFSIGYGSVPFTVISEIFPPETKGVASSMSIVVHWSLVFVVTKLFPTMEDRMGQAATFWTFSCFTAASAIFAYFVVPETKGKTLQEIQTKLKRRQKSKTKYQVEPV</sequence>
<feature type="region of interest" description="Disordered" evidence="9">
    <location>
        <begin position="1"/>
        <end position="44"/>
    </location>
</feature>
<feature type="transmembrane region" description="Helical" evidence="10">
    <location>
        <begin position="489"/>
        <end position="508"/>
    </location>
</feature>
<keyword evidence="5 10" id="KW-0472">Membrane</keyword>
<keyword evidence="6" id="KW-0325">Glycoprotein</keyword>
<gene>
    <name evidence="13" type="primary">LOC105424881</name>
</gene>
<evidence type="ECO:0000259" key="11">
    <source>
        <dbReference type="PROSITE" id="PS50850"/>
    </source>
</evidence>
<dbReference type="Proteomes" id="UP000504615">
    <property type="component" value="Unplaced"/>
</dbReference>
<dbReference type="AlphaFoldDB" id="A0A8N1S5W6"/>
<dbReference type="PROSITE" id="PS00217">
    <property type="entry name" value="SUGAR_TRANSPORT_2"/>
    <property type="match status" value="1"/>
</dbReference>
<dbReference type="GO" id="GO:0051119">
    <property type="term" value="F:sugar transmembrane transporter activity"/>
    <property type="evidence" value="ECO:0007669"/>
    <property type="project" value="InterPro"/>
</dbReference>
<dbReference type="OrthoDB" id="6612291at2759"/>
<keyword evidence="4 10" id="KW-1133">Transmembrane helix</keyword>
<dbReference type="PANTHER" id="PTHR48021:SF86">
    <property type="entry name" value="FACILITATED TREHALOSE TRANSPORTER TRET1-1-LIKE PROTEIN"/>
    <property type="match status" value="1"/>
</dbReference>
<dbReference type="GO" id="GO:0005886">
    <property type="term" value="C:plasma membrane"/>
    <property type="evidence" value="ECO:0007669"/>
    <property type="project" value="UniProtKB-SubCell"/>
</dbReference>
<dbReference type="PRINTS" id="PR00171">
    <property type="entry name" value="SUGRTRNSPORT"/>
</dbReference>
<dbReference type="Pfam" id="PF00083">
    <property type="entry name" value="Sugar_tr"/>
    <property type="match status" value="1"/>
</dbReference>
<feature type="transmembrane region" description="Helical" evidence="10">
    <location>
        <begin position="322"/>
        <end position="346"/>
    </location>
</feature>
<feature type="compositionally biased region" description="Basic and acidic residues" evidence="9">
    <location>
        <begin position="16"/>
        <end position="30"/>
    </location>
</feature>
<evidence type="ECO:0000256" key="5">
    <source>
        <dbReference type="ARBA" id="ARBA00023136"/>
    </source>
</evidence>
<protein>
    <submittedName>
        <fullName evidence="13">Facilitated trehalose transporter Tret1-2 homolog isoform X1</fullName>
    </submittedName>
</protein>
<evidence type="ECO:0000256" key="7">
    <source>
        <dbReference type="ARBA" id="ARBA00024348"/>
    </source>
</evidence>
<keyword evidence="2" id="KW-1003">Cell membrane</keyword>
<evidence type="ECO:0000256" key="3">
    <source>
        <dbReference type="ARBA" id="ARBA00022692"/>
    </source>
</evidence>
<comment type="similarity">
    <text evidence="7">Belongs to the major facilitator superfamily. Sugar transporter (TC 2.A.1.1) family. Trehalose transporter subfamily.</text>
</comment>
<proteinExistence type="inferred from homology"/>
<feature type="transmembrane region" description="Helical" evidence="10">
    <location>
        <begin position="126"/>
        <end position="144"/>
    </location>
</feature>